<accession>A0A0F9XTT7</accession>
<keyword evidence="2" id="KW-0812">Transmembrane</keyword>
<gene>
    <name evidence="3" type="ORF">LCGC14_0103120</name>
</gene>
<name>A0A0F9XTT7_9ZZZZ</name>
<keyword evidence="2" id="KW-1133">Transmembrane helix</keyword>
<sequence>MIDQLSNLIVNLDLVFLAISPMVFVFSVTLLGDAIGHAQQEEKAARDNDKITIQKDITEVETALEETKRKGYITDKLDENLTRLQSRRQQTEKKIRDIKIKYSAIDLRNTVVYPCFSFLLSILIDPLRNLSGNFDISYYLIFFSQTLLFLYGFIKIYKSLQLVQQTTTKKKSGEYFRHIKTAFKDALEEYYQSTKEEVSVEFKDIAFPLNIAPSTELNIFLRTELIKGSLLRNASVWFYVADGLELIDPPETSSWRQSADYNPPNIRTVKVDLGDLSIGQYIPRTLKLKMPTIPGKYLLRYVVKGDGYSGPSKDLTLLVTG</sequence>
<keyword evidence="2" id="KW-0472">Membrane</keyword>
<evidence type="ECO:0000256" key="2">
    <source>
        <dbReference type="SAM" id="Phobius"/>
    </source>
</evidence>
<evidence type="ECO:0000313" key="3">
    <source>
        <dbReference type="EMBL" id="KKO02862.1"/>
    </source>
</evidence>
<dbReference type="AlphaFoldDB" id="A0A0F9XTT7"/>
<dbReference type="EMBL" id="LAZR01000029">
    <property type="protein sequence ID" value="KKO02862.1"/>
    <property type="molecule type" value="Genomic_DNA"/>
</dbReference>
<feature type="transmembrane region" description="Helical" evidence="2">
    <location>
        <begin position="136"/>
        <end position="154"/>
    </location>
</feature>
<proteinExistence type="predicted"/>
<comment type="caution">
    <text evidence="3">The sequence shown here is derived from an EMBL/GenBank/DDBJ whole genome shotgun (WGS) entry which is preliminary data.</text>
</comment>
<organism evidence="3">
    <name type="scientific">marine sediment metagenome</name>
    <dbReference type="NCBI Taxonomy" id="412755"/>
    <lineage>
        <taxon>unclassified sequences</taxon>
        <taxon>metagenomes</taxon>
        <taxon>ecological metagenomes</taxon>
    </lineage>
</organism>
<evidence type="ECO:0000256" key="1">
    <source>
        <dbReference type="SAM" id="Coils"/>
    </source>
</evidence>
<protein>
    <submittedName>
        <fullName evidence="3">Uncharacterized protein</fullName>
    </submittedName>
</protein>
<reference evidence="3" key="1">
    <citation type="journal article" date="2015" name="Nature">
        <title>Complex archaea that bridge the gap between prokaryotes and eukaryotes.</title>
        <authorList>
            <person name="Spang A."/>
            <person name="Saw J.H."/>
            <person name="Jorgensen S.L."/>
            <person name="Zaremba-Niedzwiedzka K."/>
            <person name="Martijn J."/>
            <person name="Lind A.E."/>
            <person name="van Eijk R."/>
            <person name="Schleper C."/>
            <person name="Guy L."/>
            <person name="Ettema T.J."/>
        </authorList>
    </citation>
    <scope>NUCLEOTIDE SEQUENCE</scope>
</reference>
<feature type="transmembrane region" description="Helical" evidence="2">
    <location>
        <begin position="105"/>
        <end position="124"/>
    </location>
</feature>
<keyword evidence="1" id="KW-0175">Coiled coil</keyword>
<feature type="coiled-coil region" evidence="1">
    <location>
        <begin position="74"/>
        <end position="101"/>
    </location>
</feature>
<feature type="transmembrane region" description="Helical" evidence="2">
    <location>
        <begin position="14"/>
        <end position="36"/>
    </location>
</feature>